<proteinExistence type="predicted"/>
<gene>
    <name evidence="1" type="ORF">EVG20_g4867</name>
</gene>
<dbReference type="AlphaFoldDB" id="A0A4Y9YWT4"/>
<sequence>MVYAHARGRCFDSDVSLNGLGESGGKRIGGPTAWEGTTRGFFSLVLVPRLVLREDSERCAVVLAIVPPVEKDRHGELELALERVRSTNQAVMAQRSYACTLRSLFSPIVNASHKFPGVPMPT</sequence>
<dbReference type="Proteomes" id="UP000298327">
    <property type="component" value="Unassembled WGS sequence"/>
</dbReference>
<evidence type="ECO:0000313" key="1">
    <source>
        <dbReference type="EMBL" id="TFY66220.1"/>
    </source>
</evidence>
<dbReference type="EMBL" id="SEOQ01000267">
    <property type="protein sequence ID" value="TFY66220.1"/>
    <property type="molecule type" value="Genomic_DNA"/>
</dbReference>
<organism evidence="1 2">
    <name type="scientific">Dentipellis fragilis</name>
    <dbReference type="NCBI Taxonomy" id="205917"/>
    <lineage>
        <taxon>Eukaryota</taxon>
        <taxon>Fungi</taxon>
        <taxon>Dikarya</taxon>
        <taxon>Basidiomycota</taxon>
        <taxon>Agaricomycotina</taxon>
        <taxon>Agaricomycetes</taxon>
        <taxon>Russulales</taxon>
        <taxon>Hericiaceae</taxon>
        <taxon>Dentipellis</taxon>
    </lineage>
</organism>
<protein>
    <submittedName>
        <fullName evidence="1">Uncharacterized protein</fullName>
    </submittedName>
</protein>
<name>A0A4Y9YWT4_9AGAM</name>
<keyword evidence="2" id="KW-1185">Reference proteome</keyword>
<accession>A0A4Y9YWT4</accession>
<reference evidence="1 2" key="1">
    <citation type="submission" date="2019-02" db="EMBL/GenBank/DDBJ databases">
        <title>Genome sequencing of the rare red list fungi Dentipellis fragilis.</title>
        <authorList>
            <person name="Buettner E."/>
            <person name="Kellner H."/>
        </authorList>
    </citation>
    <scope>NUCLEOTIDE SEQUENCE [LARGE SCALE GENOMIC DNA]</scope>
    <source>
        <strain evidence="1 2">DSM 105465</strain>
    </source>
</reference>
<comment type="caution">
    <text evidence="1">The sequence shown here is derived from an EMBL/GenBank/DDBJ whole genome shotgun (WGS) entry which is preliminary data.</text>
</comment>
<evidence type="ECO:0000313" key="2">
    <source>
        <dbReference type="Proteomes" id="UP000298327"/>
    </source>
</evidence>